<sequence length="393" mass="43547">MSDDEDVAFMTTAERQSSDKVRAWANVMKLTEATADAILELGFNSMEALFLIKAEDLIETNIPIGQKKFLLKAVKKTFTHEINGEFAGMASTSRACAQRGDVEFQDGEFGNASGGNKDGGSSGTNKDGGFHGPNKDGGFHGPNKDGGFRGPNKDGGTHGTNKDSGSPEDHYIQAVLKQLANQKQQELSAVAVNPSDNSMNNLGINSSISWQDPQIYLKSSNIDCKINFYDISDFVSYDIGGTSMPEERLILDSSGGQLVFKLGPLRPKLESLSLCQWSRANLSIMYKLLSTGELTQTQVLDYLSYTMRFYHLLSSCEFVSVLFFDREYRRLQQQHNFRWGTDIPNLQSVYLRPKAMYTKPQASGPAKFASKQQDNVKYTSHSAELRYGNLQKV</sequence>
<dbReference type="EMBL" id="CACVKT020008351">
    <property type="protein sequence ID" value="CAC5414591.1"/>
    <property type="molecule type" value="Genomic_DNA"/>
</dbReference>
<gene>
    <name evidence="2" type="ORF">MCOR_47358</name>
</gene>
<protein>
    <recommendedName>
        <fullName evidence="4">SAM domain-containing protein</fullName>
    </recommendedName>
</protein>
<name>A0A6J8E6B9_MYTCO</name>
<keyword evidence="3" id="KW-1185">Reference proteome</keyword>
<feature type="compositionally biased region" description="Gly residues" evidence="1">
    <location>
        <begin position="112"/>
        <end position="122"/>
    </location>
</feature>
<dbReference type="OrthoDB" id="6217452at2759"/>
<reference evidence="2 3" key="1">
    <citation type="submission" date="2020-06" db="EMBL/GenBank/DDBJ databases">
        <authorList>
            <person name="Li R."/>
            <person name="Bekaert M."/>
        </authorList>
    </citation>
    <scope>NUCLEOTIDE SEQUENCE [LARGE SCALE GENOMIC DNA]</scope>
    <source>
        <strain evidence="3">wild</strain>
    </source>
</reference>
<accession>A0A6J8E6B9</accession>
<feature type="region of interest" description="Disordered" evidence="1">
    <location>
        <begin position="105"/>
        <end position="168"/>
    </location>
</feature>
<organism evidence="2 3">
    <name type="scientific">Mytilus coruscus</name>
    <name type="common">Sea mussel</name>
    <dbReference type="NCBI Taxonomy" id="42192"/>
    <lineage>
        <taxon>Eukaryota</taxon>
        <taxon>Metazoa</taxon>
        <taxon>Spiralia</taxon>
        <taxon>Lophotrochozoa</taxon>
        <taxon>Mollusca</taxon>
        <taxon>Bivalvia</taxon>
        <taxon>Autobranchia</taxon>
        <taxon>Pteriomorphia</taxon>
        <taxon>Mytilida</taxon>
        <taxon>Mytiloidea</taxon>
        <taxon>Mytilidae</taxon>
        <taxon>Mytilinae</taxon>
        <taxon>Mytilus</taxon>
    </lineage>
</organism>
<evidence type="ECO:0000313" key="2">
    <source>
        <dbReference type="EMBL" id="CAC5414591.1"/>
    </source>
</evidence>
<evidence type="ECO:0008006" key="4">
    <source>
        <dbReference type="Google" id="ProtNLM"/>
    </source>
</evidence>
<proteinExistence type="predicted"/>
<evidence type="ECO:0000256" key="1">
    <source>
        <dbReference type="SAM" id="MobiDB-lite"/>
    </source>
</evidence>
<dbReference type="Proteomes" id="UP000507470">
    <property type="component" value="Unassembled WGS sequence"/>
</dbReference>
<feature type="compositionally biased region" description="Basic and acidic residues" evidence="1">
    <location>
        <begin position="133"/>
        <end position="156"/>
    </location>
</feature>
<evidence type="ECO:0000313" key="3">
    <source>
        <dbReference type="Proteomes" id="UP000507470"/>
    </source>
</evidence>
<dbReference type="AlphaFoldDB" id="A0A6J8E6B9"/>